<keyword evidence="5 7" id="KW-0472">Membrane</keyword>
<evidence type="ECO:0000256" key="4">
    <source>
        <dbReference type="ARBA" id="ARBA00022989"/>
    </source>
</evidence>
<dbReference type="RefSeq" id="XP_020432236.1">
    <property type="nucleotide sequence ID" value="XM_020577788.1"/>
</dbReference>
<evidence type="ECO:0000256" key="6">
    <source>
        <dbReference type="SAM" id="MobiDB-lite"/>
    </source>
</evidence>
<dbReference type="InterPro" id="IPR023408">
    <property type="entry name" value="MscS_beta-dom_sf"/>
</dbReference>
<dbReference type="GO" id="GO:0005886">
    <property type="term" value="C:plasma membrane"/>
    <property type="evidence" value="ECO:0007669"/>
    <property type="project" value="TreeGrafter"/>
</dbReference>
<dbReference type="InterPro" id="IPR016688">
    <property type="entry name" value="MscS-like_plants/fungi"/>
</dbReference>
<evidence type="ECO:0000256" key="3">
    <source>
        <dbReference type="ARBA" id="ARBA00022692"/>
    </source>
</evidence>
<comment type="caution">
    <text evidence="9">The sequence shown here is derived from an EMBL/GenBank/DDBJ whole genome shotgun (WGS) entry which is preliminary data.</text>
</comment>
<feature type="transmembrane region" description="Helical" evidence="7">
    <location>
        <begin position="445"/>
        <end position="468"/>
    </location>
</feature>
<dbReference type="InterPro" id="IPR010920">
    <property type="entry name" value="LSM_dom_sf"/>
</dbReference>
<feature type="compositionally biased region" description="Low complexity" evidence="6">
    <location>
        <begin position="670"/>
        <end position="683"/>
    </location>
</feature>
<feature type="region of interest" description="Disordered" evidence="6">
    <location>
        <begin position="69"/>
        <end position="132"/>
    </location>
</feature>
<evidence type="ECO:0000256" key="2">
    <source>
        <dbReference type="ARBA" id="ARBA00008017"/>
    </source>
</evidence>
<dbReference type="Proteomes" id="UP000001396">
    <property type="component" value="Unassembled WGS sequence"/>
</dbReference>
<dbReference type="GO" id="GO:0006820">
    <property type="term" value="P:monoatomic anion transport"/>
    <property type="evidence" value="ECO:0007669"/>
    <property type="project" value="TreeGrafter"/>
</dbReference>
<evidence type="ECO:0000256" key="5">
    <source>
        <dbReference type="ARBA" id="ARBA00023136"/>
    </source>
</evidence>
<gene>
    <name evidence="9" type="ORF">PPL_06938</name>
</gene>
<feature type="domain" description="Mechanosensitive ion channel MscS" evidence="8">
    <location>
        <begin position="484"/>
        <end position="551"/>
    </location>
</feature>
<proteinExistence type="inferred from homology"/>
<feature type="transmembrane region" description="Helical" evidence="7">
    <location>
        <begin position="475"/>
        <end position="498"/>
    </location>
</feature>
<organism evidence="9 10">
    <name type="scientific">Heterostelium pallidum (strain ATCC 26659 / Pp 5 / PN500)</name>
    <name type="common">Cellular slime mold</name>
    <name type="synonym">Polysphondylium pallidum</name>
    <dbReference type="NCBI Taxonomy" id="670386"/>
    <lineage>
        <taxon>Eukaryota</taxon>
        <taxon>Amoebozoa</taxon>
        <taxon>Evosea</taxon>
        <taxon>Eumycetozoa</taxon>
        <taxon>Dictyostelia</taxon>
        <taxon>Acytosteliales</taxon>
        <taxon>Acytosteliaceae</taxon>
        <taxon>Heterostelium</taxon>
    </lineage>
</organism>
<evidence type="ECO:0000256" key="1">
    <source>
        <dbReference type="ARBA" id="ARBA00004141"/>
    </source>
</evidence>
<dbReference type="SUPFAM" id="SSF50182">
    <property type="entry name" value="Sm-like ribonucleoproteins"/>
    <property type="match status" value="1"/>
</dbReference>
<feature type="compositionally biased region" description="Polar residues" evidence="6">
    <location>
        <begin position="122"/>
        <end position="132"/>
    </location>
</feature>
<dbReference type="PANTHER" id="PTHR31618:SF1">
    <property type="entry name" value="EF-HAND DOMAIN-CONTAINING PROTEIN"/>
    <property type="match status" value="1"/>
</dbReference>
<feature type="region of interest" description="Disordered" evidence="6">
    <location>
        <begin position="150"/>
        <end position="174"/>
    </location>
</feature>
<dbReference type="GO" id="GO:0008381">
    <property type="term" value="F:mechanosensitive monoatomic ion channel activity"/>
    <property type="evidence" value="ECO:0007669"/>
    <property type="project" value="TreeGrafter"/>
</dbReference>
<dbReference type="EMBL" id="ADBJ01000031">
    <property type="protein sequence ID" value="EFA80116.1"/>
    <property type="molecule type" value="Genomic_DNA"/>
</dbReference>
<feature type="compositionally biased region" description="Low complexity" evidence="6">
    <location>
        <begin position="69"/>
        <end position="83"/>
    </location>
</feature>
<dbReference type="GeneID" id="31362419"/>
<dbReference type="PANTHER" id="PTHR31618">
    <property type="entry name" value="MECHANOSENSITIVE ION CHANNEL PROTEIN 5"/>
    <property type="match status" value="1"/>
</dbReference>
<feature type="compositionally biased region" description="Low complexity" evidence="6">
    <location>
        <begin position="98"/>
        <end position="121"/>
    </location>
</feature>
<dbReference type="InParanoid" id="D3BDY5"/>
<dbReference type="AlphaFoldDB" id="D3BDY5"/>
<evidence type="ECO:0000259" key="8">
    <source>
        <dbReference type="Pfam" id="PF00924"/>
    </source>
</evidence>
<feature type="transmembrane region" description="Helical" evidence="7">
    <location>
        <begin position="188"/>
        <end position="208"/>
    </location>
</feature>
<comment type="similarity">
    <text evidence="2">Belongs to the MscS (TC 1.A.23) family.</text>
</comment>
<sequence>MSKIINRENNLTKSDPELLKYQTPILEHHQTSPGDIRSNEVVGANNSIYNNSNNNNGSSMATSRTNLISDLNRNNNNNDTSTNQPNFDKDGVDMVTFSNNSNNNSNNNNSNNNNNNNNNNSLSVPQQQQQTKFISPLSRVQELQVVILNEHESSLDPGDPPPSDDEDESIRDKKKKKKLKNLLSSYKARTYIVVGIVLGCIYIGLSGVELGSRWIFFVVPNYTVSTAARVLLCQWYYIPTERTGMGGSFIFHCGANASASIAIIFVALFYCGRVALVKILAAKTNRKAFYSSLKASLLNEELLEQMSTRKAKTLGQSVSASLKRKKQISVAQWIETLKTRNNLSGKLQARASEFTQKESKKIAKQIIKNAGRGKDYLVKDDLNAYVKPKHLDKAFNTFGSLNDEKISRDDIVNWVMRVVRSRKTLEYRLRDHEDIGQVINDIINFIFWILMFLFVLSLYGVDISAFLVPLSTTILALSFAFGTTLRNIFESLILIFFVRPFEVGDKIAINEEVLFVDRIGILFTSFKSLDGKAVYVPNQNLLTARKIENHQRSEEVWIGVDLLINFMTPVEKLYILEAKIDKWMKAQPEKWKNDLSLNFVEIRGTNHILVRYGASIISTWQDVKRWRPVKNELFFKMKEWLADLGFDSLPARQLVQMVNGPQITPLMDPSSFNNFNNNSNNNNQFPHFR</sequence>
<feature type="transmembrane region" description="Helical" evidence="7">
    <location>
        <begin position="249"/>
        <end position="270"/>
    </location>
</feature>
<dbReference type="Gene3D" id="2.30.30.60">
    <property type="match status" value="1"/>
</dbReference>
<keyword evidence="4 7" id="KW-1133">Transmembrane helix</keyword>
<keyword evidence="10" id="KW-1185">Reference proteome</keyword>
<name>D3BDY5_HETP5</name>
<dbReference type="InterPro" id="IPR006685">
    <property type="entry name" value="MscS_channel_2nd"/>
</dbReference>
<evidence type="ECO:0000256" key="7">
    <source>
        <dbReference type="SAM" id="Phobius"/>
    </source>
</evidence>
<keyword evidence="3 7" id="KW-0812">Transmembrane</keyword>
<evidence type="ECO:0000313" key="10">
    <source>
        <dbReference type="Proteomes" id="UP000001396"/>
    </source>
</evidence>
<dbReference type="STRING" id="670386.D3BDY5"/>
<reference evidence="9 10" key="1">
    <citation type="journal article" date="2011" name="Genome Res.">
        <title>Phylogeny-wide analysis of social amoeba genomes highlights ancient origins for complex intercellular communication.</title>
        <authorList>
            <person name="Heidel A.J."/>
            <person name="Lawal H.M."/>
            <person name="Felder M."/>
            <person name="Schilde C."/>
            <person name="Helps N.R."/>
            <person name="Tunggal B."/>
            <person name="Rivero F."/>
            <person name="John U."/>
            <person name="Schleicher M."/>
            <person name="Eichinger L."/>
            <person name="Platzer M."/>
            <person name="Noegel A.A."/>
            <person name="Schaap P."/>
            <person name="Gloeckner G."/>
        </authorList>
    </citation>
    <scope>NUCLEOTIDE SEQUENCE [LARGE SCALE GENOMIC DNA]</scope>
    <source>
        <strain evidence="10">ATCC 26659 / Pp 5 / PN500</strain>
    </source>
</reference>
<feature type="region of interest" description="Disordered" evidence="6">
    <location>
        <begin position="670"/>
        <end position="689"/>
    </location>
</feature>
<accession>D3BDY5</accession>
<comment type="subcellular location">
    <subcellularLocation>
        <location evidence="1">Membrane</location>
        <topology evidence="1">Multi-pass membrane protein</topology>
    </subcellularLocation>
</comment>
<dbReference type="Gene3D" id="1.10.287.1260">
    <property type="match status" value="1"/>
</dbReference>
<dbReference type="Pfam" id="PF00924">
    <property type="entry name" value="MS_channel_2nd"/>
    <property type="match status" value="1"/>
</dbReference>
<protein>
    <submittedName>
        <fullName evidence="9">Putative transmembrane protein</fullName>
    </submittedName>
</protein>
<evidence type="ECO:0000313" key="9">
    <source>
        <dbReference type="EMBL" id="EFA80116.1"/>
    </source>
</evidence>